<proteinExistence type="predicted"/>
<accession>A0A6M2ZHQ1</accession>
<gene>
    <name evidence="1" type="ORF">SSCSM1_181</name>
</gene>
<evidence type="ECO:0000313" key="1">
    <source>
        <dbReference type="EMBL" id="QFG06444.1"/>
    </source>
</evidence>
<keyword evidence="2" id="KW-1185">Reference proteome</keyword>
<organism evidence="1 2">
    <name type="scientific">Synechococcus phage S-SCSM1</name>
    <dbReference type="NCBI Taxonomy" id="2588487"/>
    <lineage>
        <taxon>Viruses</taxon>
        <taxon>Duplodnaviria</taxon>
        <taxon>Heunggongvirae</taxon>
        <taxon>Uroviricota</taxon>
        <taxon>Caudoviricetes</taxon>
        <taxon>Pantevenvirales</taxon>
        <taxon>Kyanoviridae</taxon>
        <taxon>Zhoulongquanvirus</taxon>
        <taxon>Zhoulongquanvirus esscess</taxon>
    </lineage>
</organism>
<protein>
    <submittedName>
        <fullName evidence="1">Uncharacterized protein</fullName>
    </submittedName>
</protein>
<evidence type="ECO:0000313" key="2">
    <source>
        <dbReference type="Proteomes" id="UP000515683"/>
    </source>
</evidence>
<reference evidence="1" key="1">
    <citation type="submission" date="2019-04" db="EMBL/GenBank/DDBJ databases">
        <title>Genomic and proteomic characterization of cyanophage S-SCSM1 provides new insights into understanding the viral gene diversity and phage-host interactions.</title>
        <authorList>
            <person name="Wang Q."/>
            <person name="Xu Y."/>
            <person name="Jiao N."/>
            <person name="Zhang R."/>
        </authorList>
    </citation>
    <scope>NUCLEOTIDE SEQUENCE [LARGE SCALE GENOMIC DNA]</scope>
</reference>
<sequence>MKFKIIHEDCDPNLANDKSLPINSYLVEYVLDKKIHYDIVMANKKVDIFDHYYDLYRYDLLTFNQTEGRIPPKLYGYKAPEGKKKKND</sequence>
<dbReference type="Proteomes" id="UP000515683">
    <property type="component" value="Segment"/>
</dbReference>
<name>A0A6M2ZHQ1_9CAUD</name>
<dbReference type="EMBL" id="MK867354">
    <property type="protein sequence ID" value="QFG06444.1"/>
    <property type="molecule type" value="Genomic_DNA"/>
</dbReference>